<dbReference type="PANTHER" id="PTHR46558">
    <property type="entry name" value="TRACRIPTIONAL REGULATORY PROTEIN-RELATED-RELATED"/>
    <property type="match status" value="1"/>
</dbReference>
<reference evidence="4 5" key="1">
    <citation type="submission" date="2020-02" db="EMBL/GenBank/DDBJ databases">
        <title>Fructobacillus sp. isolated from paper mulberry of Taiwan.</title>
        <authorList>
            <person name="Lin S.-T."/>
        </authorList>
    </citation>
    <scope>NUCLEOTIDE SEQUENCE [LARGE SCALE GENOMIC DNA]</scope>
    <source>
        <strain evidence="4 5">M1-21</strain>
    </source>
</reference>
<proteinExistence type="predicted"/>
<dbReference type="EMBL" id="JAAMFJ010000003">
    <property type="protein sequence ID" value="MBS9336688.1"/>
    <property type="molecule type" value="Genomic_DNA"/>
</dbReference>
<dbReference type="InterPro" id="IPR010982">
    <property type="entry name" value="Lambda_DNA-bd_dom_sf"/>
</dbReference>
<evidence type="ECO:0000256" key="1">
    <source>
        <dbReference type="ARBA" id="ARBA00023125"/>
    </source>
</evidence>
<keyword evidence="1" id="KW-0238">DNA-binding</keyword>
<keyword evidence="5" id="KW-1185">Reference proteome</keyword>
<dbReference type="Gene3D" id="1.10.260.40">
    <property type="entry name" value="lambda repressor-like DNA-binding domains"/>
    <property type="match status" value="1"/>
</dbReference>
<evidence type="ECO:0000256" key="2">
    <source>
        <dbReference type="SAM" id="Phobius"/>
    </source>
</evidence>
<evidence type="ECO:0000259" key="3">
    <source>
        <dbReference type="PROSITE" id="PS50943"/>
    </source>
</evidence>
<dbReference type="InterPro" id="IPR001387">
    <property type="entry name" value="Cro/C1-type_HTH"/>
</dbReference>
<feature type="transmembrane region" description="Helical" evidence="2">
    <location>
        <begin position="137"/>
        <end position="160"/>
    </location>
</feature>
<dbReference type="SMART" id="SM00530">
    <property type="entry name" value="HTH_XRE"/>
    <property type="match status" value="1"/>
</dbReference>
<keyword evidence="2" id="KW-0472">Membrane</keyword>
<keyword evidence="2" id="KW-0812">Transmembrane</keyword>
<feature type="domain" description="HTH cro/C1-type" evidence="3">
    <location>
        <begin position="1"/>
        <end position="55"/>
    </location>
</feature>
<protein>
    <submittedName>
        <fullName evidence="4">Helix-turn-helix transcriptional regulator</fullName>
    </submittedName>
</protein>
<accession>A0ABS5QU24</accession>
<organism evidence="4 5">
    <name type="scientific">Fructobacillus papyrifericola</name>
    <dbReference type="NCBI Taxonomy" id="2713172"/>
    <lineage>
        <taxon>Bacteria</taxon>
        <taxon>Bacillati</taxon>
        <taxon>Bacillota</taxon>
        <taxon>Bacilli</taxon>
        <taxon>Lactobacillales</taxon>
        <taxon>Lactobacillaceae</taxon>
        <taxon>Fructobacillus</taxon>
    </lineage>
</organism>
<name>A0ABS5QU24_9LACO</name>
<dbReference type="PANTHER" id="PTHR46558:SF15">
    <property type="entry name" value="HELIX-TURN-HELIX DOMAIN PROTEIN"/>
    <property type="match status" value="1"/>
</dbReference>
<dbReference type="SUPFAM" id="SSF47413">
    <property type="entry name" value="lambda repressor-like DNA-binding domains"/>
    <property type="match status" value="1"/>
</dbReference>
<dbReference type="PROSITE" id="PS50943">
    <property type="entry name" value="HTH_CROC1"/>
    <property type="match status" value="1"/>
</dbReference>
<feature type="transmembrane region" description="Helical" evidence="2">
    <location>
        <begin position="79"/>
        <end position="100"/>
    </location>
</feature>
<sequence length="197" mass="22267">MKEIRKQQGLTQEDLGQALHLTRQTVSNWEQGKSLPSLQDVVTISDSYGISLDELIKEDQQMRNKIEEADRKEDRQDKVYALAYVINGLTLTVLILNHYLNFLPKVTGILNLVLVAAVIALYLAVKQPVVLYENKWSMLAILAAFLYFLSIGLTTTAGSIKSSFDMGHWLGEVTHVLILTSSAYFLPQVPEWLKKKM</sequence>
<dbReference type="Pfam" id="PF01381">
    <property type="entry name" value="HTH_3"/>
    <property type="match status" value="1"/>
</dbReference>
<keyword evidence="2" id="KW-1133">Transmembrane helix</keyword>
<feature type="transmembrane region" description="Helical" evidence="2">
    <location>
        <begin position="106"/>
        <end position="125"/>
    </location>
</feature>
<evidence type="ECO:0000313" key="4">
    <source>
        <dbReference type="EMBL" id="MBS9336688.1"/>
    </source>
</evidence>
<dbReference type="Proteomes" id="UP000735205">
    <property type="component" value="Unassembled WGS sequence"/>
</dbReference>
<evidence type="ECO:0000313" key="5">
    <source>
        <dbReference type="Proteomes" id="UP000735205"/>
    </source>
</evidence>
<gene>
    <name evidence="4" type="ORF">G6R28_05540</name>
</gene>
<dbReference type="CDD" id="cd00093">
    <property type="entry name" value="HTH_XRE"/>
    <property type="match status" value="1"/>
</dbReference>
<comment type="caution">
    <text evidence="4">The sequence shown here is derived from an EMBL/GenBank/DDBJ whole genome shotgun (WGS) entry which is preliminary data.</text>
</comment>